<accession>A0AAW3X693</accession>
<sequence>MANRRMFSKDVVETDKFLNMPLTSQALYFHLGMEADDDGFIASPKKVQRAVGCTEGDLKHLASCGYIIPFENGVIVIADWSVNNWIRPDRKRDTRFPELLRILNINNGVYYLGGSCQPHDNQLPAVSHTEDRLGKDSIELNKDNINKDNILPSVRTSDSETGIYMILNDGSFYDVSAEKLAMWKQAYPELDVERELYRMASWCDANPTKRKTRRGIEKFINGWLIRSQKEQLSSSEKGTDKNGTETIQNPEEDPERISDIQEVWERLKREGRV</sequence>
<dbReference type="RefSeq" id="WP_118651016.1">
    <property type="nucleotide sequence ID" value="NZ_JACOOW010000008.1"/>
</dbReference>
<evidence type="ECO:0000313" key="3">
    <source>
        <dbReference type="Proteomes" id="UP000653904"/>
    </source>
</evidence>
<proteinExistence type="predicted"/>
<evidence type="ECO:0000256" key="1">
    <source>
        <dbReference type="SAM" id="MobiDB-lite"/>
    </source>
</evidence>
<organism evidence="2 3">
    <name type="scientific">Clostridium segne</name>
    <dbReference type="NCBI Taxonomy" id="2763038"/>
    <lineage>
        <taxon>Bacteria</taxon>
        <taxon>Bacillati</taxon>
        <taxon>Bacillota</taxon>
        <taxon>Clostridia</taxon>
        <taxon>Eubacteriales</taxon>
        <taxon>Clostridiaceae</taxon>
        <taxon>Clostridium</taxon>
    </lineage>
</organism>
<evidence type="ECO:0000313" key="2">
    <source>
        <dbReference type="EMBL" id="MBC5656905.1"/>
    </source>
</evidence>
<reference evidence="2 3" key="1">
    <citation type="submission" date="2020-08" db="EMBL/GenBank/DDBJ databases">
        <title>Genome public.</title>
        <authorList>
            <person name="Liu C."/>
            <person name="Sun Q."/>
        </authorList>
    </citation>
    <scope>NUCLEOTIDE SEQUENCE [LARGE SCALE GENOMIC DNA]</scope>
    <source>
        <strain evidence="2 3">BX14</strain>
    </source>
</reference>
<keyword evidence="3" id="KW-1185">Reference proteome</keyword>
<evidence type="ECO:0008006" key="4">
    <source>
        <dbReference type="Google" id="ProtNLM"/>
    </source>
</evidence>
<feature type="region of interest" description="Disordered" evidence="1">
    <location>
        <begin position="230"/>
        <end position="260"/>
    </location>
</feature>
<comment type="caution">
    <text evidence="2">The sequence shown here is derived from an EMBL/GenBank/DDBJ whole genome shotgun (WGS) entry which is preliminary data.</text>
</comment>
<gene>
    <name evidence="2" type="ORF">H8S19_07475</name>
</gene>
<dbReference type="EMBL" id="JACOOW010000008">
    <property type="protein sequence ID" value="MBC5656905.1"/>
    <property type="molecule type" value="Genomic_DNA"/>
</dbReference>
<dbReference type="Proteomes" id="UP000653904">
    <property type="component" value="Unassembled WGS sequence"/>
</dbReference>
<protein>
    <recommendedName>
        <fullName evidence="4">DNA replication protein</fullName>
    </recommendedName>
</protein>
<name>A0AAW3X693_9CLOT</name>
<dbReference type="AlphaFoldDB" id="A0AAW3X693"/>